<evidence type="ECO:0000256" key="4">
    <source>
        <dbReference type="ARBA" id="ARBA00023242"/>
    </source>
</evidence>
<evidence type="ECO:0000256" key="1">
    <source>
        <dbReference type="ARBA" id="ARBA00004604"/>
    </source>
</evidence>
<evidence type="ECO:0008006" key="8">
    <source>
        <dbReference type="Google" id="ProtNLM"/>
    </source>
</evidence>
<feature type="region of interest" description="Disordered" evidence="5">
    <location>
        <begin position="67"/>
        <end position="127"/>
    </location>
</feature>
<keyword evidence="4" id="KW-0539">Nucleus</keyword>
<feature type="compositionally biased region" description="Acidic residues" evidence="5">
    <location>
        <begin position="99"/>
        <end position="109"/>
    </location>
</feature>
<evidence type="ECO:0000313" key="7">
    <source>
        <dbReference type="Proteomes" id="UP000187013"/>
    </source>
</evidence>
<protein>
    <recommendedName>
        <fullName evidence="8">Ribosomal RNA-processing protein 17</fullName>
    </recommendedName>
</protein>
<dbReference type="Pfam" id="PF09805">
    <property type="entry name" value="Nop25"/>
    <property type="match status" value="1"/>
</dbReference>
<evidence type="ECO:0000313" key="6">
    <source>
        <dbReference type="EMBL" id="GAV54023.1"/>
    </source>
</evidence>
<keyword evidence="3" id="KW-0175">Coiled coil</keyword>
<dbReference type="Proteomes" id="UP000187013">
    <property type="component" value="Unassembled WGS sequence"/>
</dbReference>
<reference evidence="6 7" key="1">
    <citation type="submission" date="2016-08" db="EMBL/GenBank/DDBJ databases">
        <title>Draft genome sequence of allopolyploid Zygosaccharomyces rouxii.</title>
        <authorList>
            <person name="Watanabe J."/>
            <person name="Uehara K."/>
            <person name="Mogi Y."/>
            <person name="Tsukioka Y."/>
        </authorList>
    </citation>
    <scope>NUCLEOTIDE SEQUENCE [LARGE SCALE GENOMIC DNA]</scope>
    <source>
        <strain evidence="6 7">NBRC 110957</strain>
    </source>
</reference>
<name>A0A1Q3AEX2_ZYGRO</name>
<evidence type="ECO:0000256" key="3">
    <source>
        <dbReference type="ARBA" id="ARBA00023054"/>
    </source>
</evidence>
<evidence type="ECO:0000256" key="2">
    <source>
        <dbReference type="ARBA" id="ARBA00007175"/>
    </source>
</evidence>
<dbReference type="GO" id="GO:0005730">
    <property type="term" value="C:nucleolus"/>
    <property type="evidence" value="ECO:0007669"/>
    <property type="project" value="UniProtKB-SubCell"/>
</dbReference>
<gene>
    <name evidence="6" type="ORF">ZYGR_0AK05250</name>
</gene>
<feature type="compositionally biased region" description="Basic and acidic residues" evidence="5">
    <location>
        <begin position="67"/>
        <end position="98"/>
    </location>
</feature>
<dbReference type="OrthoDB" id="551633at2759"/>
<dbReference type="GO" id="GO:0019843">
    <property type="term" value="F:rRNA binding"/>
    <property type="evidence" value="ECO:0007669"/>
    <property type="project" value="TreeGrafter"/>
</dbReference>
<dbReference type="AlphaFoldDB" id="A0A1Q3AEX2"/>
<proteinExistence type="inferred from homology"/>
<evidence type="ECO:0000256" key="5">
    <source>
        <dbReference type="SAM" id="MobiDB-lite"/>
    </source>
</evidence>
<accession>A0A1Q3AEX2</accession>
<comment type="subcellular location">
    <subcellularLocation>
        <location evidence="1">Nucleus</location>
        <location evidence="1">Nucleolus</location>
    </subcellularLocation>
</comment>
<feature type="compositionally biased region" description="Basic and acidic residues" evidence="5">
    <location>
        <begin position="110"/>
        <end position="121"/>
    </location>
</feature>
<dbReference type="PANTHER" id="PTHR14577:SF0">
    <property type="entry name" value="NUCLEOLAR PROTEIN 12"/>
    <property type="match status" value="1"/>
</dbReference>
<organism evidence="6 7">
    <name type="scientific">Zygosaccharomyces rouxii</name>
    <dbReference type="NCBI Taxonomy" id="4956"/>
    <lineage>
        <taxon>Eukaryota</taxon>
        <taxon>Fungi</taxon>
        <taxon>Dikarya</taxon>
        <taxon>Ascomycota</taxon>
        <taxon>Saccharomycotina</taxon>
        <taxon>Saccharomycetes</taxon>
        <taxon>Saccharomycetales</taxon>
        <taxon>Saccharomycetaceae</taxon>
        <taxon>Zygosaccharomyces</taxon>
    </lineage>
</organism>
<dbReference type="InterPro" id="IPR019186">
    <property type="entry name" value="Nucleolar_protein_12"/>
</dbReference>
<comment type="similarity">
    <text evidence="2">Belongs to the RRP17 family.</text>
</comment>
<sequence>MGRTNRQILSGGKDYAARRSKEFGTTDVEFNKDDRLEYLTGFHKRKLQRQKKAQEFQKEQERLARIEQRKEMREERKRQMEENLKQFRQGLDLEKEINGSDEDDDEDDEHNNKKPKEKKDETDLESAEEWYGFDQKPILKSSYPGAEVSIEALEPNDNLDLLAKVNNVKLDESDRILKQSISRAGKYAKFLGMEEAPKPKKKKFRYLTKGERKLNQLKANKGKRRK</sequence>
<dbReference type="EMBL" id="BDGX01000037">
    <property type="protein sequence ID" value="GAV54023.1"/>
    <property type="molecule type" value="Genomic_DNA"/>
</dbReference>
<comment type="caution">
    <text evidence="6">The sequence shown here is derived from an EMBL/GenBank/DDBJ whole genome shotgun (WGS) entry which is preliminary data.</text>
</comment>
<dbReference type="PANTHER" id="PTHR14577">
    <property type="entry name" value="NUCLEOLAR PROTEIN 12"/>
    <property type="match status" value="1"/>
</dbReference>